<protein>
    <submittedName>
        <fullName evidence="1">Uncharacterized protein</fullName>
    </submittedName>
</protein>
<evidence type="ECO:0000313" key="1">
    <source>
        <dbReference type="EMBL" id="QRD03775.1"/>
    </source>
</evidence>
<accession>A0A7U2FIG4</accession>
<organism evidence="1 2">
    <name type="scientific">Phaeosphaeria nodorum (strain SN15 / ATCC MYA-4574 / FGSC 10173)</name>
    <name type="common">Glume blotch fungus</name>
    <name type="synonym">Parastagonospora nodorum</name>
    <dbReference type="NCBI Taxonomy" id="321614"/>
    <lineage>
        <taxon>Eukaryota</taxon>
        <taxon>Fungi</taxon>
        <taxon>Dikarya</taxon>
        <taxon>Ascomycota</taxon>
        <taxon>Pezizomycotina</taxon>
        <taxon>Dothideomycetes</taxon>
        <taxon>Pleosporomycetidae</taxon>
        <taxon>Pleosporales</taxon>
        <taxon>Pleosporineae</taxon>
        <taxon>Phaeosphaeriaceae</taxon>
        <taxon>Parastagonospora</taxon>
    </lineage>
</organism>
<keyword evidence="2" id="KW-1185">Reference proteome</keyword>
<evidence type="ECO:0000313" key="2">
    <source>
        <dbReference type="Proteomes" id="UP000663193"/>
    </source>
</evidence>
<gene>
    <name evidence="1" type="ORF">JI435_420260</name>
</gene>
<sequence length="211" mass="23408">MKEIMPSGVRDWAEEQLDHLAQAIPELPDQDARHDADAHWDATKAQVLELVDEFVDSVVQRQNQILNSYTQASGHNNMMAKILDPVYSRMVAESTGTGALLRQKLALKSELTKVGSDERPWLVAAVEEEGYQGVAQGVLELTEELHNDIKNKLTDHGNMLKNMGGPASTDPALRKAVDQLLALLPKLRQDQADLKNQYLGEADDPESMDID</sequence>
<dbReference type="VEuPathDB" id="FungiDB:JI435_420260"/>
<reference evidence="2" key="1">
    <citation type="journal article" date="2021" name="BMC Genomics">
        <title>Chromosome-level genome assembly and manually-curated proteome of model necrotroph Parastagonospora nodorum Sn15 reveals a genome-wide trove of candidate effector homologs, and redundancy of virulence-related functions within an accessory chromosome.</title>
        <authorList>
            <person name="Bertazzoni S."/>
            <person name="Jones D.A.B."/>
            <person name="Phan H.T."/>
            <person name="Tan K.-C."/>
            <person name="Hane J.K."/>
        </authorList>
    </citation>
    <scope>NUCLEOTIDE SEQUENCE [LARGE SCALE GENOMIC DNA]</scope>
    <source>
        <strain evidence="2">SN15 / ATCC MYA-4574 / FGSC 10173)</strain>
    </source>
</reference>
<dbReference type="EMBL" id="CP069038">
    <property type="protein sequence ID" value="QRD03775.1"/>
    <property type="molecule type" value="Genomic_DNA"/>
</dbReference>
<name>A0A7U2FIG4_PHANO</name>
<proteinExistence type="predicted"/>
<dbReference type="AlphaFoldDB" id="A0A7U2FIG4"/>
<dbReference type="Proteomes" id="UP000663193">
    <property type="component" value="Chromosome 16"/>
</dbReference>